<proteinExistence type="predicted"/>
<reference evidence="2 3" key="1">
    <citation type="journal article" date="2003" name="Int. J. Syst. Evol. Microbiol.">
        <title>Halobacillus salinus sp. nov., isolated from a salt lake on the coast of the East Sea in Korea.</title>
        <authorList>
            <person name="Yoon J.H."/>
            <person name="Kang K.H."/>
            <person name="Park Y.H."/>
        </authorList>
    </citation>
    <scope>NUCLEOTIDE SEQUENCE [LARGE SCALE GENOMIC DNA]</scope>
    <source>
        <strain evidence="2 3">HSL-3</strain>
    </source>
</reference>
<name>A0A4Z0GYI1_9BACI</name>
<comment type="caution">
    <text evidence="2">The sequence shown here is derived from an EMBL/GenBank/DDBJ whole genome shotgun (WGS) entry which is preliminary data.</text>
</comment>
<sequence length="60" mass="7217">MPKDSENTHVNPSPHRDGRRDRVIEDEEGRTFGVVERKKEQIELKPDEDMREFSENMKKY</sequence>
<keyword evidence="3" id="KW-1185">Reference proteome</keyword>
<dbReference type="RefSeq" id="WP_079478131.1">
    <property type="nucleotide sequence ID" value="NZ_FVYZ01000003.1"/>
</dbReference>
<evidence type="ECO:0000313" key="2">
    <source>
        <dbReference type="EMBL" id="TGB02406.1"/>
    </source>
</evidence>
<feature type="region of interest" description="Disordered" evidence="1">
    <location>
        <begin position="1"/>
        <end position="60"/>
    </location>
</feature>
<gene>
    <name evidence="2" type="ORF">E4663_13780</name>
</gene>
<dbReference type="STRING" id="192814.GCA_900166575_03290"/>
<protein>
    <submittedName>
        <fullName evidence="2">Uncharacterized protein</fullName>
    </submittedName>
</protein>
<organism evidence="2 3">
    <name type="scientific">Halobacillus salinus</name>
    <dbReference type="NCBI Taxonomy" id="192814"/>
    <lineage>
        <taxon>Bacteria</taxon>
        <taxon>Bacillati</taxon>
        <taxon>Bacillota</taxon>
        <taxon>Bacilli</taxon>
        <taxon>Bacillales</taxon>
        <taxon>Bacillaceae</taxon>
        <taxon>Halobacillus</taxon>
    </lineage>
</organism>
<evidence type="ECO:0000256" key="1">
    <source>
        <dbReference type="SAM" id="MobiDB-lite"/>
    </source>
</evidence>
<dbReference type="AlphaFoldDB" id="A0A4Z0GYI1"/>
<accession>A0A4Z0GYI1</accession>
<dbReference type="EMBL" id="SRJC01000003">
    <property type="protein sequence ID" value="TGB02406.1"/>
    <property type="molecule type" value="Genomic_DNA"/>
</dbReference>
<dbReference type="OrthoDB" id="2971589at2"/>
<dbReference type="Proteomes" id="UP000297982">
    <property type="component" value="Unassembled WGS sequence"/>
</dbReference>
<feature type="compositionally biased region" description="Basic and acidic residues" evidence="1">
    <location>
        <begin position="35"/>
        <end position="60"/>
    </location>
</feature>
<evidence type="ECO:0000313" key="3">
    <source>
        <dbReference type="Proteomes" id="UP000297982"/>
    </source>
</evidence>
<feature type="compositionally biased region" description="Basic and acidic residues" evidence="1">
    <location>
        <begin position="14"/>
        <end position="23"/>
    </location>
</feature>